<evidence type="ECO:0000259" key="12">
    <source>
        <dbReference type="PROSITE" id="PS51847"/>
    </source>
</evidence>
<dbReference type="GO" id="GO:1990456">
    <property type="term" value="P:mitochondrion-endoplasmic reticulum membrane tethering"/>
    <property type="evidence" value="ECO:0007669"/>
    <property type="project" value="InterPro"/>
</dbReference>
<evidence type="ECO:0000313" key="13">
    <source>
        <dbReference type="Proteomes" id="UP000887575"/>
    </source>
</evidence>
<feature type="region of interest" description="Disordered" evidence="8">
    <location>
        <begin position="704"/>
        <end position="748"/>
    </location>
</feature>
<dbReference type="InterPro" id="IPR058801">
    <property type="entry name" value="PDZD8_N"/>
</dbReference>
<feature type="region of interest" description="Disordered" evidence="8">
    <location>
        <begin position="1074"/>
        <end position="1105"/>
    </location>
</feature>
<evidence type="ECO:0000259" key="11">
    <source>
        <dbReference type="PROSITE" id="PS50106"/>
    </source>
</evidence>
<dbReference type="CDD" id="cd21674">
    <property type="entry name" value="SMP_PDZD8"/>
    <property type="match status" value="1"/>
</dbReference>
<feature type="region of interest" description="Disordered" evidence="8">
    <location>
        <begin position="629"/>
        <end position="652"/>
    </location>
</feature>
<feature type="domain" description="SMP-LTD" evidence="12">
    <location>
        <begin position="60"/>
        <end position="255"/>
    </location>
</feature>
<dbReference type="Proteomes" id="UP000887575">
    <property type="component" value="Unassembled WGS sequence"/>
</dbReference>
<feature type="compositionally biased region" description="Polar residues" evidence="8">
    <location>
        <begin position="1241"/>
        <end position="1251"/>
    </location>
</feature>
<accession>A0AAF3FC17</accession>
<feature type="compositionally biased region" description="Basic and acidic residues" evidence="8">
    <location>
        <begin position="1085"/>
        <end position="1102"/>
    </location>
</feature>
<dbReference type="GO" id="GO:0008289">
    <property type="term" value="F:lipid binding"/>
    <property type="evidence" value="ECO:0007669"/>
    <property type="project" value="UniProtKB-KW"/>
</dbReference>
<dbReference type="Pfam" id="PF17820">
    <property type="entry name" value="PDZ_6"/>
    <property type="match status" value="1"/>
</dbReference>
<keyword evidence="7 9" id="KW-0472">Membrane</keyword>
<keyword evidence="13" id="KW-1185">Reference proteome</keyword>
<reference evidence="14" key="1">
    <citation type="submission" date="2024-02" db="UniProtKB">
        <authorList>
            <consortium name="WormBaseParasite"/>
        </authorList>
    </citation>
    <scope>IDENTIFICATION</scope>
</reference>
<sequence length="1262" mass="141082">MFWALFIGFLIGVATVLLVIYIIVCDPFGPKVDAPPFVDQFKPIEMPEQLRHFLKTGDDGVTSSSWESTFAITVLLHLLYQEHKDSRLLRRWLHKRLQLELNDIITRSAAGRLIQDIRIRDLSLGAKVPIINKIRVEKVEMSNDDSIFENAIFLIDLDYPGGFETSIDVQAMLGGYGSLSLKVSRLAGSLRLIISRKPFTHWAFSFESTPDFDFEVISQIQGHRLRHIVPLIRDQIRRALQRKHVWPNYKIRYRPLFPNPLLQPSPPSSAYSHVKLVGGLEVTVLQCSRLKTSLTDKNLNFDVYCTVTLDHKPFLQNGHAATSHSISVLLTFTRFDTSGESGILFAKASRTSPNAIQISAVEAGSLADKAHFKKGDVIVAINSLPVRNERQVESLLRMKGDLAVLVERNLEENSENELLDGEELIGDNGRSLIKRNKLGKPSSANDQDVYNIPLKDLRSRSNSASTCSTRRHSMSILPASTSTTFNQDNTSLSQSAGSSTNDLSKFDSVLQDKPMNSLANVSRTESARVPHVLVSTPSIDLRRTRSESQIDNKQIAKAFRSLEPCSIEEMFDSSDQSLYQPQLSQSSLEGAESLNVSREEGEKGSTLKAGTLPMATSHSSLASSISLHSSNFEDSTHMGSTTRSETEKTQSRRARIHTALAAGKKRVFDLIPQKKRPSSMVIDNGESVELGLEAGELQMLSDGEKVSRTNSPTPTGSKLPAECTVKDQENESETAEKPKLGILGRRKKGSSHKLSTVSALLNPAIERQPSVVHTRSTRPIRLEPNVLWAQSLHFELNEKGSHQQRYLNLTVHAREKLDNVPSEVNQRDPAKPILLGYTSLYLPQILEDCRLTLSNCHREVFQLKSPNGQPDSPASNEFSKHPGFDPRLMFGDVTLNFRYFPDGLPKEARVGLDDSSEDEQHVVSGVSLLSSPKVEQSLPNTLRNDHDWKPWSAKQSTICSICKGKIWLKTGRCCSRCFIVCHQKCQGRETISCQPNMFTKNDDNFEDISNIVLPSSSNLDEAFVEEENEKHENIVTPTSRESKIPSLDQTKKPYQAETETVSRRTRFKAKMSEKIGQLPWRRRKEQPDDSTKKQGEAVKGEDLPSPMASITSCLYDLLPQLEGSPFLASIYFQPGNAYNEETIANAKRLGKEIFSNVPMPERQQLINEQIDRIQKAIHETKTGRLEAMSGLQSNENRNENAESFEGLDERLQALAVLMLHYCAALQDCCEQAENEPKDEAIQTQLTNQDADTSNEKESTSPA</sequence>
<keyword evidence="2" id="KW-0813">Transport</keyword>
<feature type="domain" description="PDZ" evidence="11">
    <location>
        <begin position="329"/>
        <end position="410"/>
    </location>
</feature>
<name>A0AAF3FC17_9BILA</name>
<protein>
    <submittedName>
        <fullName evidence="14">PDZ domain-containing protein 8</fullName>
    </submittedName>
</protein>
<feature type="compositionally biased region" description="Polar residues" evidence="8">
    <location>
        <begin position="478"/>
        <end position="503"/>
    </location>
</feature>
<dbReference type="Gene3D" id="3.30.60.20">
    <property type="match status" value="1"/>
</dbReference>
<keyword evidence="6" id="KW-0446">Lipid-binding</keyword>
<evidence type="ECO:0000256" key="4">
    <source>
        <dbReference type="ARBA" id="ARBA00022833"/>
    </source>
</evidence>
<feature type="compositionally biased region" description="Basic and acidic residues" evidence="8">
    <location>
        <begin position="724"/>
        <end position="739"/>
    </location>
</feature>
<keyword evidence="3" id="KW-0479">Metal-binding</keyword>
<evidence type="ECO:0000256" key="2">
    <source>
        <dbReference type="ARBA" id="ARBA00022448"/>
    </source>
</evidence>
<feature type="compositionally biased region" description="Basic and acidic residues" evidence="8">
    <location>
        <begin position="1253"/>
        <end position="1262"/>
    </location>
</feature>
<feature type="region of interest" description="Disordered" evidence="8">
    <location>
        <begin position="1234"/>
        <end position="1262"/>
    </location>
</feature>
<feature type="domain" description="Phorbol-ester/DAG-type" evidence="10">
    <location>
        <begin position="945"/>
        <end position="993"/>
    </location>
</feature>
<dbReference type="PROSITE" id="PS50106">
    <property type="entry name" value="PDZ"/>
    <property type="match status" value="1"/>
</dbReference>
<dbReference type="PROSITE" id="PS51847">
    <property type="entry name" value="SMP"/>
    <property type="match status" value="1"/>
</dbReference>
<dbReference type="GO" id="GO:0006869">
    <property type="term" value="P:lipid transport"/>
    <property type="evidence" value="ECO:0007669"/>
    <property type="project" value="UniProtKB-KW"/>
</dbReference>
<feature type="region of interest" description="Disordered" evidence="8">
    <location>
        <begin position="460"/>
        <end position="503"/>
    </location>
</feature>
<keyword evidence="4" id="KW-0862">Zinc</keyword>
<dbReference type="InterPro" id="IPR046349">
    <property type="entry name" value="C1-like_sf"/>
</dbReference>
<dbReference type="GO" id="GO:0044233">
    <property type="term" value="C:mitochondria-associated endoplasmic reticulum membrane contact site"/>
    <property type="evidence" value="ECO:0007669"/>
    <property type="project" value="InterPro"/>
</dbReference>
<evidence type="ECO:0000256" key="3">
    <source>
        <dbReference type="ARBA" id="ARBA00022723"/>
    </source>
</evidence>
<evidence type="ECO:0000256" key="1">
    <source>
        <dbReference type="ARBA" id="ARBA00004370"/>
    </source>
</evidence>
<feature type="region of interest" description="Disordered" evidence="8">
    <location>
        <begin position="573"/>
        <end position="613"/>
    </location>
</feature>
<dbReference type="PROSITE" id="PS00479">
    <property type="entry name" value="ZF_DAG_PE_1"/>
    <property type="match status" value="1"/>
</dbReference>
<dbReference type="WBParaSite" id="MBELARI_LOCUS4505.1">
    <property type="protein sequence ID" value="MBELARI_LOCUS4505.1"/>
    <property type="gene ID" value="MBELARI_LOCUS4505"/>
</dbReference>
<keyword evidence="5" id="KW-0445">Lipid transport</keyword>
<dbReference type="InterPro" id="IPR039275">
    <property type="entry name" value="PDZD8"/>
</dbReference>
<dbReference type="GO" id="GO:0005739">
    <property type="term" value="C:mitochondrion"/>
    <property type="evidence" value="ECO:0007669"/>
    <property type="project" value="GOC"/>
</dbReference>
<dbReference type="Pfam" id="PF26547">
    <property type="entry name" value="PDZD8_N"/>
    <property type="match status" value="1"/>
</dbReference>
<dbReference type="SUPFAM" id="SSF57889">
    <property type="entry name" value="Cysteine-rich domain"/>
    <property type="match status" value="1"/>
</dbReference>
<dbReference type="PANTHER" id="PTHR21519">
    <property type="entry name" value="PDZ DOMAIN-CONTAINING PROTEIN 8"/>
    <property type="match status" value="1"/>
</dbReference>
<dbReference type="InterPro" id="IPR001478">
    <property type="entry name" value="PDZ"/>
</dbReference>
<evidence type="ECO:0000256" key="8">
    <source>
        <dbReference type="SAM" id="MobiDB-lite"/>
    </source>
</evidence>
<keyword evidence="9" id="KW-0812">Transmembrane</keyword>
<feature type="transmembrane region" description="Helical" evidence="9">
    <location>
        <begin position="5"/>
        <end position="24"/>
    </location>
</feature>
<keyword evidence="9" id="KW-1133">Transmembrane helix</keyword>
<dbReference type="AlphaFoldDB" id="A0AAF3FC17"/>
<dbReference type="GO" id="GO:0016020">
    <property type="term" value="C:membrane"/>
    <property type="evidence" value="ECO:0007669"/>
    <property type="project" value="UniProtKB-SubCell"/>
</dbReference>
<proteinExistence type="predicted"/>
<dbReference type="GO" id="GO:0051560">
    <property type="term" value="P:mitochondrial calcium ion homeostasis"/>
    <property type="evidence" value="ECO:0007669"/>
    <property type="project" value="InterPro"/>
</dbReference>
<dbReference type="Gene3D" id="2.30.42.10">
    <property type="match status" value="1"/>
</dbReference>
<dbReference type="SUPFAM" id="SSF50156">
    <property type="entry name" value="PDZ domain-like"/>
    <property type="match status" value="1"/>
</dbReference>
<dbReference type="GO" id="GO:0046872">
    <property type="term" value="F:metal ion binding"/>
    <property type="evidence" value="ECO:0007669"/>
    <property type="project" value="UniProtKB-KW"/>
</dbReference>
<evidence type="ECO:0000259" key="10">
    <source>
        <dbReference type="PROSITE" id="PS50081"/>
    </source>
</evidence>
<dbReference type="InterPro" id="IPR041489">
    <property type="entry name" value="PDZ_6"/>
</dbReference>
<dbReference type="InterPro" id="IPR031468">
    <property type="entry name" value="SMP_LBD"/>
</dbReference>
<feature type="compositionally biased region" description="Low complexity" evidence="8">
    <location>
        <begin position="573"/>
        <end position="588"/>
    </location>
</feature>
<dbReference type="PROSITE" id="PS50081">
    <property type="entry name" value="ZF_DAG_PE_2"/>
    <property type="match status" value="1"/>
</dbReference>
<evidence type="ECO:0000256" key="5">
    <source>
        <dbReference type="ARBA" id="ARBA00023055"/>
    </source>
</evidence>
<dbReference type="InterPro" id="IPR036034">
    <property type="entry name" value="PDZ_sf"/>
</dbReference>
<dbReference type="InterPro" id="IPR002219">
    <property type="entry name" value="PKC_DAG/PE"/>
</dbReference>
<comment type="subcellular location">
    <subcellularLocation>
        <location evidence="1">Membrane</location>
    </subcellularLocation>
</comment>
<evidence type="ECO:0000256" key="6">
    <source>
        <dbReference type="ARBA" id="ARBA00023121"/>
    </source>
</evidence>
<dbReference type="PANTHER" id="PTHR21519:SF1">
    <property type="entry name" value="PDZ DOMAIN-CONTAINING PROTEIN 8"/>
    <property type="match status" value="1"/>
</dbReference>
<evidence type="ECO:0000256" key="7">
    <source>
        <dbReference type="ARBA" id="ARBA00023136"/>
    </source>
</evidence>
<dbReference type="SMART" id="SM00109">
    <property type="entry name" value="C1"/>
    <property type="match status" value="1"/>
</dbReference>
<dbReference type="SMART" id="SM00228">
    <property type="entry name" value="PDZ"/>
    <property type="match status" value="1"/>
</dbReference>
<organism evidence="13 14">
    <name type="scientific">Mesorhabditis belari</name>
    <dbReference type="NCBI Taxonomy" id="2138241"/>
    <lineage>
        <taxon>Eukaryota</taxon>
        <taxon>Metazoa</taxon>
        <taxon>Ecdysozoa</taxon>
        <taxon>Nematoda</taxon>
        <taxon>Chromadorea</taxon>
        <taxon>Rhabditida</taxon>
        <taxon>Rhabditina</taxon>
        <taxon>Rhabditomorpha</taxon>
        <taxon>Rhabditoidea</taxon>
        <taxon>Rhabditidae</taxon>
        <taxon>Mesorhabditinae</taxon>
        <taxon>Mesorhabditis</taxon>
    </lineage>
</organism>
<evidence type="ECO:0000256" key="9">
    <source>
        <dbReference type="SAM" id="Phobius"/>
    </source>
</evidence>
<evidence type="ECO:0000313" key="14">
    <source>
        <dbReference type="WBParaSite" id="MBELARI_LOCUS4505.1"/>
    </source>
</evidence>